<dbReference type="GO" id="GO:0016020">
    <property type="term" value="C:membrane"/>
    <property type="evidence" value="ECO:0007669"/>
    <property type="project" value="GOC"/>
</dbReference>
<feature type="domain" description="Calcineurin-like phosphoesterase" evidence="4">
    <location>
        <begin position="48"/>
        <end position="224"/>
    </location>
</feature>
<dbReference type="Proteomes" id="UP000615234">
    <property type="component" value="Unassembled WGS sequence"/>
</dbReference>
<keyword evidence="1" id="KW-0479">Metal-binding</keyword>
<dbReference type="GO" id="GO:0046872">
    <property type="term" value="F:metal ion binding"/>
    <property type="evidence" value="ECO:0007669"/>
    <property type="project" value="UniProtKB-KW"/>
</dbReference>
<reference evidence="5 6" key="1">
    <citation type="submission" date="2020-08" db="EMBL/GenBank/DDBJ databases">
        <title>Genome public.</title>
        <authorList>
            <person name="Liu C."/>
            <person name="Sun Q."/>
        </authorList>
    </citation>
    <scope>NUCLEOTIDE SEQUENCE [LARGE SCALE GENOMIC DNA]</scope>
    <source>
        <strain evidence="5 6">NSJ-10</strain>
    </source>
</reference>
<accession>A0A8I0DTW3</accession>
<evidence type="ECO:0000313" key="6">
    <source>
        <dbReference type="Proteomes" id="UP000615234"/>
    </source>
</evidence>
<dbReference type="Pfam" id="PF00149">
    <property type="entry name" value="Metallophos"/>
    <property type="match status" value="1"/>
</dbReference>
<keyword evidence="3" id="KW-0812">Transmembrane</keyword>
<evidence type="ECO:0000256" key="1">
    <source>
        <dbReference type="ARBA" id="ARBA00022723"/>
    </source>
</evidence>
<dbReference type="InterPro" id="IPR051158">
    <property type="entry name" value="Metallophosphoesterase_sf"/>
</dbReference>
<dbReference type="PANTHER" id="PTHR31302">
    <property type="entry name" value="TRANSMEMBRANE PROTEIN WITH METALLOPHOSPHOESTERASE DOMAIN-RELATED"/>
    <property type="match status" value="1"/>
</dbReference>
<sequence length="287" mass="32791">MLFDIISIICIFAIICLCAVLIESRRENHMLSVSHYTITDKRIKKSATFAMIADLHNAEFGDKNEDLIKEIKKIAPDAVLIAGDVIVGKKDVRPGVAIDLLQKLGSEFPVYISKGNHEMRTVLYTEQYGDIWECLYEQTKNYVHWLINEEATLASDNIQIVGLDMDAAYYRRFRLQKMETDYLVKLLPTRHQDAYTILLAHNPDYFSVYAEWGADLVLSGHVHGGMIILPFLGGVISPMVRLFPKYYRGMYEYRNKKMILTGGLGGHTLKFRVNNKPEICVIHLEGE</sequence>
<feature type="transmembrane region" description="Helical" evidence="3">
    <location>
        <begin position="6"/>
        <end position="22"/>
    </location>
</feature>
<dbReference type="GO" id="GO:0009245">
    <property type="term" value="P:lipid A biosynthetic process"/>
    <property type="evidence" value="ECO:0007669"/>
    <property type="project" value="TreeGrafter"/>
</dbReference>
<evidence type="ECO:0000259" key="4">
    <source>
        <dbReference type="Pfam" id="PF00149"/>
    </source>
</evidence>
<keyword evidence="3" id="KW-1133">Transmembrane helix</keyword>
<dbReference type="PANTHER" id="PTHR31302:SF31">
    <property type="entry name" value="PHOSPHODIESTERASE YAEI"/>
    <property type="match status" value="1"/>
</dbReference>
<evidence type="ECO:0000256" key="2">
    <source>
        <dbReference type="ARBA" id="ARBA00022801"/>
    </source>
</evidence>
<dbReference type="SUPFAM" id="SSF56300">
    <property type="entry name" value="Metallo-dependent phosphatases"/>
    <property type="match status" value="1"/>
</dbReference>
<dbReference type="InterPro" id="IPR029052">
    <property type="entry name" value="Metallo-depent_PP-like"/>
</dbReference>
<keyword evidence="6" id="KW-1185">Reference proteome</keyword>
<dbReference type="AlphaFoldDB" id="A0A8I0DTW3"/>
<dbReference type="EMBL" id="JACOOX010000003">
    <property type="protein sequence ID" value="MBC5662395.1"/>
    <property type="molecule type" value="Genomic_DNA"/>
</dbReference>
<comment type="caution">
    <text evidence="5">The sequence shown here is derived from an EMBL/GenBank/DDBJ whole genome shotgun (WGS) entry which is preliminary data.</text>
</comment>
<gene>
    <name evidence="5" type="ORF">H8S09_05725</name>
</gene>
<organism evidence="5 6">
    <name type="scientific">Coprococcus hominis</name>
    <name type="common">ex Liu et al. 2022</name>
    <dbReference type="NCBI Taxonomy" id="2763039"/>
    <lineage>
        <taxon>Bacteria</taxon>
        <taxon>Bacillati</taxon>
        <taxon>Bacillota</taxon>
        <taxon>Clostridia</taxon>
        <taxon>Lachnospirales</taxon>
        <taxon>Lachnospiraceae</taxon>
        <taxon>Coprococcus</taxon>
    </lineage>
</organism>
<keyword evidence="2" id="KW-0378">Hydrolase</keyword>
<evidence type="ECO:0000313" key="5">
    <source>
        <dbReference type="EMBL" id="MBC5662395.1"/>
    </source>
</evidence>
<evidence type="ECO:0000256" key="3">
    <source>
        <dbReference type="SAM" id="Phobius"/>
    </source>
</evidence>
<protein>
    <submittedName>
        <fullName evidence="5">Metallophosphoesterase</fullName>
    </submittedName>
</protein>
<dbReference type="InterPro" id="IPR004843">
    <property type="entry name" value="Calcineurin-like_PHP"/>
</dbReference>
<keyword evidence="3" id="KW-0472">Membrane</keyword>
<dbReference type="RefSeq" id="WP_117807535.1">
    <property type="nucleotide sequence ID" value="NZ_JACOOX010000003.1"/>
</dbReference>
<dbReference type="GO" id="GO:0008758">
    <property type="term" value="F:UDP-2,3-diacylglucosamine hydrolase activity"/>
    <property type="evidence" value="ECO:0007669"/>
    <property type="project" value="TreeGrafter"/>
</dbReference>
<proteinExistence type="predicted"/>
<dbReference type="Gene3D" id="3.60.21.10">
    <property type="match status" value="1"/>
</dbReference>
<name>A0A8I0DTW3_9FIRM</name>